<protein>
    <submittedName>
        <fullName evidence="2">Uncharacterized protein</fullName>
    </submittedName>
</protein>
<dbReference type="GeneID" id="107911666"/>
<keyword evidence="1" id="KW-1185">Reference proteome</keyword>
<evidence type="ECO:0000313" key="1">
    <source>
        <dbReference type="Proteomes" id="UP000818029"/>
    </source>
</evidence>
<evidence type="ECO:0000313" key="2">
    <source>
        <dbReference type="RefSeq" id="XP_016695030.1"/>
    </source>
</evidence>
<reference evidence="2" key="2">
    <citation type="submission" date="2025-08" db="UniProtKB">
        <authorList>
            <consortium name="RefSeq"/>
        </authorList>
    </citation>
    <scope>IDENTIFICATION</scope>
</reference>
<dbReference type="AlphaFoldDB" id="A0A1U8JXQ0"/>
<dbReference type="KEGG" id="ghi:107911666"/>
<organism evidence="1 2">
    <name type="scientific">Gossypium hirsutum</name>
    <name type="common">Upland cotton</name>
    <name type="synonym">Gossypium mexicanum</name>
    <dbReference type="NCBI Taxonomy" id="3635"/>
    <lineage>
        <taxon>Eukaryota</taxon>
        <taxon>Viridiplantae</taxon>
        <taxon>Streptophyta</taxon>
        <taxon>Embryophyta</taxon>
        <taxon>Tracheophyta</taxon>
        <taxon>Spermatophyta</taxon>
        <taxon>Magnoliopsida</taxon>
        <taxon>eudicotyledons</taxon>
        <taxon>Gunneridae</taxon>
        <taxon>Pentapetalae</taxon>
        <taxon>rosids</taxon>
        <taxon>malvids</taxon>
        <taxon>Malvales</taxon>
        <taxon>Malvaceae</taxon>
        <taxon>Malvoideae</taxon>
        <taxon>Gossypium</taxon>
    </lineage>
</organism>
<name>A0A1U8JXQ0_GOSHI</name>
<dbReference type="Proteomes" id="UP000818029">
    <property type="component" value="Chromosome D11"/>
</dbReference>
<reference evidence="1" key="1">
    <citation type="journal article" date="2020" name="Nat. Genet.">
        <title>Genomic diversifications of five Gossypium allopolyploid species and their impact on cotton improvement.</title>
        <authorList>
            <person name="Chen Z.J."/>
            <person name="Sreedasyam A."/>
            <person name="Ando A."/>
            <person name="Song Q."/>
            <person name="De Santiago L.M."/>
            <person name="Hulse-Kemp A.M."/>
            <person name="Ding M."/>
            <person name="Ye W."/>
            <person name="Kirkbride R.C."/>
            <person name="Jenkins J."/>
            <person name="Plott C."/>
            <person name="Lovell J."/>
            <person name="Lin Y.M."/>
            <person name="Vaughn R."/>
            <person name="Liu B."/>
            <person name="Simpson S."/>
            <person name="Scheffler B.E."/>
            <person name="Wen L."/>
            <person name="Saski C.A."/>
            <person name="Grover C.E."/>
            <person name="Hu G."/>
            <person name="Conover J.L."/>
            <person name="Carlson J.W."/>
            <person name="Shu S."/>
            <person name="Boston L.B."/>
            <person name="Williams M."/>
            <person name="Peterson D.G."/>
            <person name="McGee K."/>
            <person name="Jones D.C."/>
            <person name="Wendel J.F."/>
            <person name="Stelly D.M."/>
            <person name="Grimwood J."/>
            <person name="Schmutz J."/>
        </authorList>
    </citation>
    <scope>NUCLEOTIDE SEQUENCE [LARGE SCALE GENOMIC DNA]</scope>
    <source>
        <strain evidence="1">cv. TM-1</strain>
    </source>
</reference>
<proteinExistence type="predicted"/>
<dbReference type="RefSeq" id="XP_016695030.1">
    <property type="nucleotide sequence ID" value="XM_016839541.1"/>
</dbReference>
<sequence length="180" mass="20408">MPIMCLLHYRPIPQILCFYIPFPKRQLALLRMSSQISLCLPLPPYPKSTSTISLSTSNRSSLRADVLRHIRLPVQTLTPTASRAPSQWSLLQLFSLHEDHLTRRSNRQSPRRCQKLPQSRSFQDATSLNVNTLVTAKWVPSSEAKDPVYSCQSTELIVEGRLDEKILPSSVKSDGTNMHL</sequence>
<accession>A0A1U8JXQ0</accession>
<dbReference type="PaxDb" id="3635-A0A1U8JXQ0"/>
<gene>
    <name evidence="2" type="primary">LOC107911666</name>
</gene>